<dbReference type="OrthoDB" id="5863263at2759"/>
<keyword evidence="1" id="KW-1133">Transmembrane helix</keyword>
<feature type="transmembrane region" description="Helical" evidence="1">
    <location>
        <begin position="49"/>
        <end position="74"/>
    </location>
</feature>
<evidence type="ECO:0000313" key="3">
    <source>
        <dbReference type="WBParaSite" id="HCON_00078000-00001"/>
    </source>
</evidence>
<sequence length="157" mass="17794">MSMMDLQIEKQYSFCGLSLRCATQACTAIQALLCLVLGISYRVLLEPSVIASILFGIHMFCTILSLMFLVFCFLKRKFGTFYEVLLHAYLLSILLMALTSLFAVMFLPLAFLQQSHSFSEGMHYLFLLATAAAMLTLQFVQRNLVEQMLPLMESCFV</sequence>
<keyword evidence="2" id="KW-1185">Reference proteome</keyword>
<dbReference type="WBParaSite" id="HCON_00078000-00001">
    <property type="protein sequence ID" value="HCON_00078000-00001"/>
    <property type="gene ID" value="HCON_00078000"/>
</dbReference>
<evidence type="ECO:0000313" key="2">
    <source>
        <dbReference type="Proteomes" id="UP000025227"/>
    </source>
</evidence>
<proteinExistence type="predicted"/>
<dbReference type="AlphaFoldDB" id="A0A7I4YCM2"/>
<feature type="transmembrane region" description="Helical" evidence="1">
    <location>
        <begin position="86"/>
        <end position="110"/>
    </location>
</feature>
<protein>
    <submittedName>
        <fullName evidence="3">Vesicle transport protein</fullName>
    </submittedName>
</protein>
<feature type="transmembrane region" description="Helical" evidence="1">
    <location>
        <begin position="122"/>
        <end position="140"/>
    </location>
</feature>
<dbReference type="Proteomes" id="UP000025227">
    <property type="component" value="Unplaced"/>
</dbReference>
<feature type="transmembrane region" description="Helical" evidence="1">
    <location>
        <begin position="21"/>
        <end position="43"/>
    </location>
</feature>
<keyword evidence="1" id="KW-0472">Membrane</keyword>
<keyword evidence="1" id="KW-0812">Transmembrane</keyword>
<reference evidence="3" key="1">
    <citation type="submission" date="2020-12" db="UniProtKB">
        <authorList>
            <consortium name="WormBaseParasite"/>
        </authorList>
    </citation>
    <scope>IDENTIFICATION</scope>
    <source>
        <strain evidence="3">MHco3</strain>
    </source>
</reference>
<dbReference type="OMA" id="PVMEHDF"/>
<evidence type="ECO:0000256" key="1">
    <source>
        <dbReference type="SAM" id="Phobius"/>
    </source>
</evidence>
<accession>A0A7I4YCM2</accession>
<name>A0A7I4YCM2_HAECO</name>
<organism evidence="2 3">
    <name type="scientific">Haemonchus contortus</name>
    <name type="common">Barber pole worm</name>
    <dbReference type="NCBI Taxonomy" id="6289"/>
    <lineage>
        <taxon>Eukaryota</taxon>
        <taxon>Metazoa</taxon>
        <taxon>Ecdysozoa</taxon>
        <taxon>Nematoda</taxon>
        <taxon>Chromadorea</taxon>
        <taxon>Rhabditida</taxon>
        <taxon>Rhabditina</taxon>
        <taxon>Rhabditomorpha</taxon>
        <taxon>Strongyloidea</taxon>
        <taxon>Trichostrongylidae</taxon>
        <taxon>Haemonchus</taxon>
    </lineage>
</organism>